<dbReference type="OrthoDB" id="4177740at2759"/>
<keyword evidence="2" id="KW-1185">Reference proteome</keyword>
<evidence type="ECO:0000313" key="2">
    <source>
        <dbReference type="Proteomes" id="UP000037696"/>
    </source>
</evidence>
<reference evidence="1 2" key="1">
    <citation type="submission" date="2015-08" db="EMBL/GenBank/DDBJ databases">
        <title>Genome sequencing of Penicillium nordicum.</title>
        <authorList>
            <person name="Nguyen H.D."/>
            <person name="Seifert K.A."/>
        </authorList>
    </citation>
    <scope>NUCLEOTIDE SEQUENCE [LARGE SCALE GENOMIC DNA]</scope>
    <source>
        <strain evidence="1 2">DAOMC 185683</strain>
    </source>
</reference>
<comment type="caution">
    <text evidence="1">The sequence shown here is derived from an EMBL/GenBank/DDBJ whole genome shotgun (WGS) entry which is preliminary data.</text>
</comment>
<gene>
    <name evidence="1" type="ORF">ACN38_g4542</name>
</gene>
<evidence type="ECO:0000313" key="1">
    <source>
        <dbReference type="EMBL" id="KOS44504.1"/>
    </source>
</evidence>
<dbReference type="STRING" id="229535.A0A0M8PAA5"/>
<protein>
    <submittedName>
        <fullName evidence="1">Uncharacterized protein</fullName>
    </submittedName>
</protein>
<organism evidence="1 2">
    <name type="scientific">Penicillium nordicum</name>
    <dbReference type="NCBI Taxonomy" id="229535"/>
    <lineage>
        <taxon>Eukaryota</taxon>
        <taxon>Fungi</taxon>
        <taxon>Dikarya</taxon>
        <taxon>Ascomycota</taxon>
        <taxon>Pezizomycotina</taxon>
        <taxon>Eurotiomycetes</taxon>
        <taxon>Eurotiomycetidae</taxon>
        <taxon>Eurotiales</taxon>
        <taxon>Aspergillaceae</taxon>
        <taxon>Penicillium</taxon>
    </lineage>
</organism>
<accession>A0A0M8PAA5</accession>
<dbReference type="Proteomes" id="UP000037696">
    <property type="component" value="Unassembled WGS sequence"/>
</dbReference>
<dbReference type="EMBL" id="LHQQ01000059">
    <property type="protein sequence ID" value="KOS44504.1"/>
    <property type="molecule type" value="Genomic_DNA"/>
</dbReference>
<sequence>MLSQLRKVRLLHHKVAPILIVSFIGKNARLLVSYFDGESLVLRSSDLYELSEQTTTSMVFKGFAEWFLGGPAGNALDYGSCFFGSGRC</sequence>
<name>A0A0M8PAA5_9EURO</name>
<dbReference type="AlphaFoldDB" id="A0A0M8PAA5"/>
<proteinExistence type="predicted"/>